<accession>A0ABP9PAP7</accession>
<keyword evidence="2" id="KW-1185">Reference proteome</keyword>
<name>A0ABP9PAP7_9BACT</name>
<dbReference type="EMBL" id="BAABIA010000004">
    <property type="protein sequence ID" value="GAA5140606.1"/>
    <property type="molecule type" value="Genomic_DNA"/>
</dbReference>
<reference evidence="2" key="1">
    <citation type="journal article" date="2019" name="Int. J. Syst. Evol. Microbiol.">
        <title>The Global Catalogue of Microorganisms (GCM) 10K type strain sequencing project: providing services to taxonomists for standard genome sequencing and annotation.</title>
        <authorList>
            <consortium name="The Broad Institute Genomics Platform"/>
            <consortium name="The Broad Institute Genome Sequencing Center for Infectious Disease"/>
            <person name="Wu L."/>
            <person name="Ma J."/>
        </authorList>
    </citation>
    <scope>NUCLEOTIDE SEQUENCE [LARGE SCALE GENOMIC DNA]</scope>
    <source>
        <strain evidence="2">JCM 18053</strain>
    </source>
</reference>
<evidence type="ECO:0000313" key="1">
    <source>
        <dbReference type="EMBL" id="GAA5140606.1"/>
    </source>
</evidence>
<sequence>MFVRFVGKDFWEYPGACEGGFSAAAGSREEQEGAALCGFFLKGVASFKNFFFSSEENVGMLGLEGIETKEGRALFFDVPDDLVHIASKFV</sequence>
<proteinExistence type="predicted"/>
<protein>
    <submittedName>
        <fullName evidence="1">Uncharacterized protein</fullName>
    </submittedName>
</protein>
<dbReference type="Proteomes" id="UP001499852">
    <property type="component" value="Unassembled WGS sequence"/>
</dbReference>
<comment type="caution">
    <text evidence="1">The sequence shown here is derived from an EMBL/GenBank/DDBJ whole genome shotgun (WGS) entry which is preliminary data.</text>
</comment>
<evidence type="ECO:0000313" key="2">
    <source>
        <dbReference type="Proteomes" id="UP001499852"/>
    </source>
</evidence>
<gene>
    <name evidence="1" type="ORF">GCM10023213_23440</name>
</gene>
<organism evidence="1 2">
    <name type="scientific">Prosthecobacter algae</name>
    <dbReference type="NCBI Taxonomy" id="1144682"/>
    <lineage>
        <taxon>Bacteria</taxon>
        <taxon>Pseudomonadati</taxon>
        <taxon>Verrucomicrobiota</taxon>
        <taxon>Verrucomicrobiia</taxon>
        <taxon>Verrucomicrobiales</taxon>
        <taxon>Verrucomicrobiaceae</taxon>
        <taxon>Prosthecobacter</taxon>
    </lineage>
</organism>